<accession>A0ABN8SJM8</accession>
<comment type="caution">
    <text evidence="1">The sequence shown here is derived from an EMBL/GenBank/DDBJ whole genome shotgun (WGS) entry which is preliminary data.</text>
</comment>
<evidence type="ECO:0000313" key="2">
    <source>
        <dbReference type="Proteomes" id="UP001159427"/>
    </source>
</evidence>
<gene>
    <name evidence="1" type="ORF">PEVE_00022797</name>
</gene>
<dbReference type="Proteomes" id="UP001159427">
    <property type="component" value="Unassembled WGS sequence"/>
</dbReference>
<proteinExistence type="predicted"/>
<reference evidence="1 2" key="1">
    <citation type="submission" date="2022-05" db="EMBL/GenBank/DDBJ databases">
        <authorList>
            <consortium name="Genoscope - CEA"/>
            <person name="William W."/>
        </authorList>
    </citation>
    <scope>NUCLEOTIDE SEQUENCE [LARGE SCALE GENOMIC DNA]</scope>
</reference>
<name>A0ABN8SJM8_9CNID</name>
<evidence type="ECO:0000313" key="1">
    <source>
        <dbReference type="EMBL" id="CAH3191861.1"/>
    </source>
</evidence>
<feature type="non-terminal residue" evidence="1">
    <location>
        <position position="69"/>
    </location>
</feature>
<protein>
    <submittedName>
        <fullName evidence="1">Uncharacterized protein</fullName>
    </submittedName>
</protein>
<organism evidence="1 2">
    <name type="scientific">Porites evermanni</name>
    <dbReference type="NCBI Taxonomy" id="104178"/>
    <lineage>
        <taxon>Eukaryota</taxon>
        <taxon>Metazoa</taxon>
        <taxon>Cnidaria</taxon>
        <taxon>Anthozoa</taxon>
        <taxon>Hexacorallia</taxon>
        <taxon>Scleractinia</taxon>
        <taxon>Fungiina</taxon>
        <taxon>Poritidae</taxon>
        <taxon>Porites</taxon>
    </lineage>
</organism>
<keyword evidence="2" id="KW-1185">Reference proteome</keyword>
<sequence length="69" mass="7830">MGVSVEVSANSGNSPCRNLFCPVRTPKKLKKASMKMFSSFESYLPWKQMFPYSPLAKTNQQKRLKEIGT</sequence>
<dbReference type="EMBL" id="CALNXI010003023">
    <property type="protein sequence ID" value="CAH3191861.1"/>
    <property type="molecule type" value="Genomic_DNA"/>
</dbReference>